<dbReference type="OrthoDB" id="4062651at2759"/>
<dbReference type="PROSITE" id="PS50011">
    <property type="entry name" value="PROTEIN_KINASE_DOM"/>
    <property type="match status" value="1"/>
</dbReference>
<comment type="similarity">
    <text evidence="5">Belongs to the protein kinase superfamily. Ser/Thr protein kinase family. GCN2 subfamily.</text>
</comment>
<dbReference type="Gene3D" id="3.30.200.20">
    <property type="entry name" value="Phosphorylase Kinase, domain 1"/>
    <property type="match status" value="1"/>
</dbReference>
<dbReference type="PANTHER" id="PTHR11042">
    <property type="entry name" value="EUKARYOTIC TRANSLATION INITIATION FACTOR 2-ALPHA KINASE EIF2-ALPHA KINASE -RELATED"/>
    <property type="match status" value="1"/>
</dbReference>
<evidence type="ECO:0000259" key="6">
    <source>
        <dbReference type="PROSITE" id="PS50011"/>
    </source>
</evidence>
<dbReference type="Pfam" id="PF00069">
    <property type="entry name" value="Pkinase"/>
    <property type="match status" value="1"/>
</dbReference>
<dbReference type="Gene3D" id="1.10.510.10">
    <property type="entry name" value="Transferase(Phosphotransferase) domain 1"/>
    <property type="match status" value="1"/>
</dbReference>
<dbReference type="GO" id="GO:0005634">
    <property type="term" value="C:nucleus"/>
    <property type="evidence" value="ECO:0007669"/>
    <property type="project" value="TreeGrafter"/>
</dbReference>
<gene>
    <name evidence="7" type="ORF">FB567DRAFT_300849</name>
</gene>
<dbReference type="GO" id="GO:0005737">
    <property type="term" value="C:cytoplasm"/>
    <property type="evidence" value="ECO:0007669"/>
    <property type="project" value="TreeGrafter"/>
</dbReference>
<dbReference type="SMART" id="SM00220">
    <property type="entry name" value="S_TKc"/>
    <property type="match status" value="1"/>
</dbReference>
<evidence type="ECO:0000256" key="1">
    <source>
        <dbReference type="ARBA" id="ARBA00022679"/>
    </source>
</evidence>
<accession>A0A8K0RED3</accession>
<dbReference type="InterPro" id="IPR000719">
    <property type="entry name" value="Prot_kinase_dom"/>
</dbReference>
<keyword evidence="3 7" id="KW-0418">Kinase</keyword>
<keyword evidence="2" id="KW-0547">Nucleotide-binding</keyword>
<feature type="domain" description="Protein kinase" evidence="6">
    <location>
        <begin position="236"/>
        <end position="526"/>
    </location>
</feature>
<evidence type="ECO:0000313" key="8">
    <source>
        <dbReference type="Proteomes" id="UP000813461"/>
    </source>
</evidence>
<dbReference type="AlphaFoldDB" id="A0A8K0RED3"/>
<name>A0A8K0RED3_9PLEO</name>
<keyword evidence="1" id="KW-0808">Transferase</keyword>
<evidence type="ECO:0000256" key="2">
    <source>
        <dbReference type="ARBA" id="ARBA00022741"/>
    </source>
</evidence>
<evidence type="ECO:0000256" key="4">
    <source>
        <dbReference type="ARBA" id="ARBA00022840"/>
    </source>
</evidence>
<dbReference type="InterPro" id="IPR008271">
    <property type="entry name" value="Ser/Thr_kinase_AS"/>
</dbReference>
<dbReference type="PROSITE" id="PS00108">
    <property type="entry name" value="PROTEIN_KINASE_ST"/>
    <property type="match status" value="1"/>
</dbReference>
<protein>
    <submittedName>
        <fullName evidence="7">Kinase-like domain-containing protein</fullName>
    </submittedName>
</protein>
<dbReference type="GO" id="GO:0005524">
    <property type="term" value="F:ATP binding"/>
    <property type="evidence" value="ECO:0007669"/>
    <property type="project" value="UniProtKB-KW"/>
</dbReference>
<dbReference type="GO" id="GO:0004672">
    <property type="term" value="F:protein kinase activity"/>
    <property type="evidence" value="ECO:0007669"/>
    <property type="project" value="InterPro"/>
</dbReference>
<dbReference type="InterPro" id="IPR011009">
    <property type="entry name" value="Kinase-like_dom_sf"/>
</dbReference>
<organism evidence="7 8">
    <name type="scientific">Paraphoma chrysanthemicola</name>
    <dbReference type="NCBI Taxonomy" id="798071"/>
    <lineage>
        <taxon>Eukaryota</taxon>
        <taxon>Fungi</taxon>
        <taxon>Dikarya</taxon>
        <taxon>Ascomycota</taxon>
        <taxon>Pezizomycotina</taxon>
        <taxon>Dothideomycetes</taxon>
        <taxon>Pleosporomycetidae</taxon>
        <taxon>Pleosporales</taxon>
        <taxon>Pleosporineae</taxon>
        <taxon>Phaeosphaeriaceae</taxon>
        <taxon>Paraphoma</taxon>
    </lineage>
</organism>
<evidence type="ECO:0000256" key="3">
    <source>
        <dbReference type="ARBA" id="ARBA00022777"/>
    </source>
</evidence>
<dbReference type="PANTHER" id="PTHR11042:SF190">
    <property type="entry name" value="MITOSIS INHIBITOR PROTEIN KINASE MIK1"/>
    <property type="match status" value="1"/>
</dbReference>
<dbReference type="InterPro" id="IPR050339">
    <property type="entry name" value="CC_SR_Kinase"/>
</dbReference>
<dbReference type="EMBL" id="JAGMVJ010000005">
    <property type="protein sequence ID" value="KAH7090841.1"/>
    <property type="molecule type" value="Genomic_DNA"/>
</dbReference>
<dbReference type="CDD" id="cd00180">
    <property type="entry name" value="PKc"/>
    <property type="match status" value="1"/>
</dbReference>
<comment type="caution">
    <text evidence="7">The sequence shown here is derived from an EMBL/GenBank/DDBJ whole genome shotgun (WGS) entry which is preliminary data.</text>
</comment>
<keyword evidence="4" id="KW-0067">ATP-binding</keyword>
<evidence type="ECO:0000313" key="7">
    <source>
        <dbReference type="EMBL" id="KAH7090841.1"/>
    </source>
</evidence>
<evidence type="ECO:0000256" key="5">
    <source>
        <dbReference type="ARBA" id="ARBA00037982"/>
    </source>
</evidence>
<proteinExistence type="inferred from homology"/>
<dbReference type="Proteomes" id="UP000813461">
    <property type="component" value="Unassembled WGS sequence"/>
</dbReference>
<keyword evidence="8" id="KW-1185">Reference proteome</keyword>
<sequence>MVAFLALRKSSTTFMSTNKRDLIIARTAILYGPGAKSAGGSTGAFSIWLHATQRDEEIIGKPRGTPPERYHCLGNQKTTQPVAIFGSCSRDRVFAVAKVREGALQPDAIRKLGCVSRHYSSSSDSKSIKSFKTATTVDTVHTIATIDTFRTATTIETFHTASTVKTFHTAHSRQQPLPENSHRRDFAQQAAITSSWLRFLSEKHLIPHIFYQNDWSGRGQHVEFKSDKDALVGELLQAKGVLGHTASAVVEKVRCRRIILARKTIRCNRRLKREEAIEEVAHLQRLSHAHVIRGVGTYVLRKDLAILLYPATRHNLETFLDECVEFSNAKRLSLPRNKTLQNMLLNTRRFFECLTSTLGFIHGRFVKHMDIKPSNILVQDKGWRDSSYEYKIYIADFGISRSYAKAEDAETDSYTPFSRVYAAPEVIRQDQRGFSADIFSLGCVFLELLAVLRTPMGRNELRSLRQNGTTGDHSYQANMQNILQYSASPNLDFIDDRCYKWLETIRQIVNEVPKLRPSANDLKPTFGTGQDCCFMAPEAFEATGKEFPLDRSPRD</sequence>
<dbReference type="SUPFAM" id="SSF56112">
    <property type="entry name" value="Protein kinase-like (PK-like)"/>
    <property type="match status" value="1"/>
</dbReference>
<reference evidence="7" key="1">
    <citation type="journal article" date="2021" name="Nat. Commun.">
        <title>Genetic determinants of endophytism in the Arabidopsis root mycobiome.</title>
        <authorList>
            <person name="Mesny F."/>
            <person name="Miyauchi S."/>
            <person name="Thiergart T."/>
            <person name="Pickel B."/>
            <person name="Atanasova L."/>
            <person name="Karlsson M."/>
            <person name="Huettel B."/>
            <person name="Barry K.W."/>
            <person name="Haridas S."/>
            <person name="Chen C."/>
            <person name="Bauer D."/>
            <person name="Andreopoulos W."/>
            <person name="Pangilinan J."/>
            <person name="LaButti K."/>
            <person name="Riley R."/>
            <person name="Lipzen A."/>
            <person name="Clum A."/>
            <person name="Drula E."/>
            <person name="Henrissat B."/>
            <person name="Kohler A."/>
            <person name="Grigoriev I.V."/>
            <person name="Martin F.M."/>
            <person name="Hacquard S."/>
        </authorList>
    </citation>
    <scope>NUCLEOTIDE SEQUENCE</scope>
    <source>
        <strain evidence="7">MPI-SDFR-AT-0120</strain>
    </source>
</reference>